<dbReference type="AlphaFoldDB" id="A0A5B7IZS3"/>
<keyword evidence="2" id="KW-1185">Reference proteome</keyword>
<dbReference type="EMBL" id="VSRR010070611">
    <property type="protein sequence ID" value="MPC86148.1"/>
    <property type="molecule type" value="Genomic_DNA"/>
</dbReference>
<name>A0A5B7IZS3_PORTR</name>
<accession>A0A5B7IZS3</accession>
<comment type="caution">
    <text evidence="1">The sequence shown here is derived from an EMBL/GenBank/DDBJ whole genome shotgun (WGS) entry which is preliminary data.</text>
</comment>
<proteinExistence type="predicted"/>
<protein>
    <submittedName>
        <fullName evidence="1">Uncharacterized protein</fullName>
    </submittedName>
</protein>
<gene>
    <name evidence="1" type="ORF">E2C01_080964</name>
</gene>
<organism evidence="1 2">
    <name type="scientific">Portunus trituberculatus</name>
    <name type="common">Swimming crab</name>
    <name type="synonym">Neptunus trituberculatus</name>
    <dbReference type="NCBI Taxonomy" id="210409"/>
    <lineage>
        <taxon>Eukaryota</taxon>
        <taxon>Metazoa</taxon>
        <taxon>Ecdysozoa</taxon>
        <taxon>Arthropoda</taxon>
        <taxon>Crustacea</taxon>
        <taxon>Multicrustacea</taxon>
        <taxon>Malacostraca</taxon>
        <taxon>Eumalacostraca</taxon>
        <taxon>Eucarida</taxon>
        <taxon>Decapoda</taxon>
        <taxon>Pleocyemata</taxon>
        <taxon>Brachyura</taxon>
        <taxon>Eubrachyura</taxon>
        <taxon>Portunoidea</taxon>
        <taxon>Portunidae</taxon>
        <taxon>Portuninae</taxon>
        <taxon>Portunus</taxon>
    </lineage>
</organism>
<dbReference type="Proteomes" id="UP000324222">
    <property type="component" value="Unassembled WGS sequence"/>
</dbReference>
<reference evidence="1 2" key="1">
    <citation type="submission" date="2019-05" db="EMBL/GenBank/DDBJ databases">
        <title>Another draft genome of Portunus trituberculatus and its Hox gene families provides insights of decapod evolution.</title>
        <authorList>
            <person name="Jeong J.-H."/>
            <person name="Song I."/>
            <person name="Kim S."/>
            <person name="Choi T."/>
            <person name="Kim D."/>
            <person name="Ryu S."/>
            <person name="Kim W."/>
        </authorList>
    </citation>
    <scope>NUCLEOTIDE SEQUENCE [LARGE SCALE GENOMIC DNA]</scope>
    <source>
        <tissue evidence="1">Muscle</tissue>
    </source>
</reference>
<evidence type="ECO:0000313" key="2">
    <source>
        <dbReference type="Proteomes" id="UP000324222"/>
    </source>
</evidence>
<evidence type="ECO:0000313" key="1">
    <source>
        <dbReference type="EMBL" id="MPC86148.1"/>
    </source>
</evidence>
<sequence>MAASPSNTVVRQLPFCLCCRFAVECDARILLLK</sequence>